<evidence type="ECO:0000313" key="11">
    <source>
        <dbReference type="Proteomes" id="UP000632289"/>
    </source>
</evidence>
<comment type="caution">
    <text evidence="10">The sequence shown here is derived from an EMBL/GenBank/DDBJ whole genome shotgun (WGS) entry which is preliminary data.</text>
</comment>
<dbReference type="PANTHER" id="PTHR24291:SF50">
    <property type="entry name" value="BIFUNCTIONAL ALBAFLAVENONE MONOOXYGENASE_TERPENE SYNTHASE"/>
    <property type="match status" value="1"/>
</dbReference>
<dbReference type="GO" id="GO:0004497">
    <property type="term" value="F:monooxygenase activity"/>
    <property type="evidence" value="ECO:0007669"/>
    <property type="project" value="UniProtKB-KW"/>
</dbReference>
<keyword evidence="11" id="KW-1185">Reference proteome</keyword>
<dbReference type="AlphaFoldDB" id="A0A927EUZ2"/>
<dbReference type="GO" id="GO:0020037">
    <property type="term" value="F:heme binding"/>
    <property type="evidence" value="ECO:0007669"/>
    <property type="project" value="InterPro"/>
</dbReference>
<keyword evidence="6 8" id="KW-0503">Monooxygenase</keyword>
<organism evidence="10 11">
    <name type="scientific">Streptomyces chumphonensis</name>
    <dbReference type="NCBI Taxonomy" id="1214925"/>
    <lineage>
        <taxon>Bacteria</taxon>
        <taxon>Bacillati</taxon>
        <taxon>Actinomycetota</taxon>
        <taxon>Actinomycetes</taxon>
        <taxon>Kitasatosporales</taxon>
        <taxon>Streptomycetaceae</taxon>
        <taxon>Streptomyces</taxon>
    </lineage>
</organism>
<gene>
    <name evidence="10" type="ORF">IF129_00135</name>
</gene>
<dbReference type="InterPro" id="IPR050196">
    <property type="entry name" value="Cytochrome_P450_Monoox"/>
</dbReference>
<comment type="cofactor">
    <cofactor evidence="7">
        <name>heme</name>
        <dbReference type="ChEBI" id="CHEBI:30413"/>
    </cofactor>
</comment>
<dbReference type="PRINTS" id="PR00463">
    <property type="entry name" value="EP450I"/>
</dbReference>
<dbReference type="SUPFAM" id="SSF48264">
    <property type="entry name" value="Cytochrome P450"/>
    <property type="match status" value="1"/>
</dbReference>
<dbReference type="CDD" id="cd20620">
    <property type="entry name" value="CYP132-like"/>
    <property type="match status" value="1"/>
</dbReference>
<dbReference type="InterPro" id="IPR036396">
    <property type="entry name" value="Cyt_P450_sf"/>
</dbReference>
<proteinExistence type="inferred from homology"/>
<evidence type="ECO:0000313" key="10">
    <source>
        <dbReference type="EMBL" id="MBD3929980.1"/>
    </source>
</evidence>
<dbReference type="EMBL" id="JACXYU010000001">
    <property type="protein sequence ID" value="MBD3929980.1"/>
    <property type="molecule type" value="Genomic_DNA"/>
</dbReference>
<evidence type="ECO:0000256" key="2">
    <source>
        <dbReference type="ARBA" id="ARBA00022617"/>
    </source>
</evidence>
<evidence type="ECO:0000256" key="1">
    <source>
        <dbReference type="ARBA" id="ARBA00010617"/>
    </source>
</evidence>
<dbReference type="Gene3D" id="1.10.630.10">
    <property type="entry name" value="Cytochrome P450"/>
    <property type="match status" value="1"/>
</dbReference>
<evidence type="ECO:0000256" key="6">
    <source>
        <dbReference type="ARBA" id="ARBA00023033"/>
    </source>
</evidence>
<dbReference type="RefSeq" id="WP_191207302.1">
    <property type="nucleotide sequence ID" value="NZ_BAABKL010000025.1"/>
</dbReference>
<keyword evidence="5 7" id="KW-0408">Iron</keyword>
<sequence>MVLESTSTLNDTVPKVDGRAVIGNTWEFKKDRLELFQRTFETCGDLGVYSLAGEDVFLANSVELVHEILIKHGSLFEKTDRFRAFARPLLGDGLLTATNEDHKRNRRLIQPRFRTAVIRNSADSAAQVAGTVAERWEDGSVIDVRREMVRLVLGMVGRNLFSKDILGEADDLGNALTDAIHGFDSQASALVPLTIGWPTPANLRYRSAIRRLERTFYTFLAERRAMAEKPDDWLNLLMECTDDNGVPFDDKEIRDEALNMFMPGHETTATGLAWSFHLLSKYPKVYDRLLAESDEVLGGRLPTLEDLDRLPYALQVFKEAMRLYPPVYMFSRQATADVDILGHRIPAGASVIFSPYVLHRREDYFPDPQRFDPDRFAPEAEKQMRRHSYIPFGAGHRVCIGNHHALLGGHVALATIAGQVRLHSLPGPSPVKEPMVTLRPKGELRMRVTRRNQGTTATATPPPRTAEADAAPACPYGHQVETT</sequence>
<keyword evidence="2 7" id="KW-0349">Heme</keyword>
<dbReference type="Proteomes" id="UP000632289">
    <property type="component" value="Unassembled WGS sequence"/>
</dbReference>
<evidence type="ECO:0000256" key="5">
    <source>
        <dbReference type="ARBA" id="ARBA00023004"/>
    </source>
</evidence>
<dbReference type="InterPro" id="IPR001128">
    <property type="entry name" value="Cyt_P450"/>
</dbReference>
<evidence type="ECO:0000256" key="7">
    <source>
        <dbReference type="PIRSR" id="PIRSR602401-1"/>
    </source>
</evidence>
<evidence type="ECO:0000256" key="8">
    <source>
        <dbReference type="RuleBase" id="RU000461"/>
    </source>
</evidence>
<evidence type="ECO:0000256" key="9">
    <source>
        <dbReference type="SAM" id="MobiDB-lite"/>
    </source>
</evidence>
<comment type="similarity">
    <text evidence="1 8">Belongs to the cytochrome P450 family.</text>
</comment>
<feature type="region of interest" description="Disordered" evidence="9">
    <location>
        <begin position="450"/>
        <end position="483"/>
    </location>
</feature>
<reference evidence="10" key="1">
    <citation type="submission" date="2020-09" db="EMBL/GenBank/DDBJ databases">
        <title>Secondary metabolite and genome analysis of marine Streptomyces chumphonensis KK1-2T.</title>
        <authorList>
            <person name="Phongsopitanun W."/>
            <person name="Kanchanasin P."/>
            <person name="Pittayakhajonwut P."/>
            <person name="Suwanborirux K."/>
            <person name="Tanasupawat S."/>
        </authorList>
    </citation>
    <scope>NUCLEOTIDE SEQUENCE</scope>
    <source>
        <strain evidence="10">KK1-2</strain>
    </source>
</reference>
<dbReference type="PANTHER" id="PTHR24291">
    <property type="entry name" value="CYTOCHROME P450 FAMILY 4"/>
    <property type="match status" value="1"/>
</dbReference>
<dbReference type="Pfam" id="PF00067">
    <property type="entry name" value="p450"/>
    <property type="match status" value="1"/>
</dbReference>
<dbReference type="InterPro" id="IPR017972">
    <property type="entry name" value="Cyt_P450_CS"/>
</dbReference>
<dbReference type="GO" id="GO:0005506">
    <property type="term" value="F:iron ion binding"/>
    <property type="evidence" value="ECO:0007669"/>
    <property type="project" value="InterPro"/>
</dbReference>
<dbReference type="PRINTS" id="PR00385">
    <property type="entry name" value="P450"/>
</dbReference>
<dbReference type="GO" id="GO:0016705">
    <property type="term" value="F:oxidoreductase activity, acting on paired donors, with incorporation or reduction of molecular oxygen"/>
    <property type="evidence" value="ECO:0007669"/>
    <property type="project" value="InterPro"/>
</dbReference>
<evidence type="ECO:0000256" key="4">
    <source>
        <dbReference type="ARBA" id="ARBA00023002"/>
    </source>
</evidence>
<protein>
    <submittedName>
        <fullName evidence="10">Cytochrome P450</fullName>
    </submittedName>
</protein>
<keyword evidence="4 8" id="KW-0560">Oxidoreductase</keyword>
<accession>A0A927EUZ2</accession>
<dbReference type="InterPro" id="IPR002401">
    <property type="entry name" value="Cyt_P450_E_grp-I"/>
</dbReference>
<feature type="binding site" description="axial binding residue" evidence="7">
    <location>
        <position position="399"/>
    </location>
    <ligand>
        <name>heme</name>
        <dbReference type="ChEBI" id="CHEBI:30413"/>
    </ligand>
    <ligandPart>
        <name>Fe</name>
        <dbReference type="ChEBI" id="CHEBI:18248"/>
    </ligandPart>
</feature>
<name>A0A927EUZ2_9ACTN</name>
<evidence type="ECO:0000256" key="3">
    <source>
        <dbReference type="ARBA" id="ARBA00022723"/>
    </source>
</evidence>
<dbReference type="PROSITE" id="PS00086">
    <property type="entry name" value="CYTOCHROME_P450"/>
    <property type="match status" value="1"/>
</dbReference>
<keyword evidence="3 7" id="KW-0479">Metal-binding</keyword>